<dbReference type="AlphaFoldDB" id="A0A165F2R9"/>
<dbReference type="SUPFAM" id="SSF48452">
    <property type="entry name" value="TPR-like"/>
    <property type="match status" value="2"/>
</dbReference>
<evidence type="ECO:0000313" key="3">
    <source>
        <dbReference type="Proteomes" id="UP000076842"/>
    </source>
</evidence>
<dbReference type="SUPFAM" id="SSF52540">
    <property type="entry name" value="P-loop containing nucleoside triphosphate hydrolases"/>
    <property type="match status" value="1"/>
</dbReference>
<accession>A0A165F2R9</accession>
<dbReference type="PANTHER" id="PTHR47691:SF3">
    <property type="entry name" value="HTH-TYPE TRANSCRIPTIONAL REGULATOR RV0890C-RELATED"/>
    <property type="match status" value="1"/>
</dbReference>
<dbReference type="EMBL" id="KV423984">
    <property type="protein sequence ID" value="KZT56066.1"/>
    <property type="molecule type" value="Genomic_DNA"/>
</dbReference>
<dbReference type="PANTHER" id="PTHR47691">
    <property type="entry name" value="REGULATOR-RELATED"/>
    <property type="match status" value="1"/>
</dbReference>
<dbReference type="Pfam" id="PF13424">
    <property type="entry name" value="TPR_12"/>
    <property type="match status" value="2"/>
</dbReference>
<keyword evidence="3" id="KW-1185">Reference proteome</keyword>
<dbReference type="STRING" id="1353952.A0A165F2R9"/>
<gene>
    <name evidence="2" type="ORF">CALCODRAFT_550861</name>
</gene>
<feature type="compositionally biased region" description="Basic and acidic residues" evidence="1">
    <location>
        <begin position="25"/>
        <end position="43"/>
    </location>
</feature>
<dbReference type="Gene3D" id="1.25.40.10">
    <property type="entry name" value="Tetratricopeptide repeat domain"/>
    <property type="match status" value="2"/>
</dbReference>
<dbReference type="Gene3D" id="3.40.50.300">
    <property type="entry name" value="P-loop containing nucleotide triphosphate hydrolases"/>
    <property type="match status" value="1"/>
</dbReference>
<dbReference type="InParanoid" id="A0A165F2R9"/>
<evidence type="ECO:0008006" key="4">
    <source>
        <dbReference type="Google" id="ProtNLM"/>
    </source>
</evidence>
<name>A0A165F2R9_9BASI</name>
<sequence>MTNASASTSGGRTAVEALRRVLKKRNAEPEQRRMRSPEERQTADDGPESSLSSDEGPRLRDVFERWLSDMGVPVDPVKQKFKETVLSVVGIREEIRTMDKDVHDIIDRVSRVTQRVLEKMAAESIPDQASRDAVEMLSRTVRDIEAFVRTPPSRPQEHLSAQRAVRLAQFRQDLETLRIDFLETSVVYLRQQDTIAYGMQMEIPNTPTSFYGRQELVESIIELLLSDVSRRIPLLGTGGMGKTAVAAAVLNDSRIREKYAERRIFLSCEGITSVEGVIKVLAAHFNLPSSSQTLSAVITCLSSAGLCLLVLDNFETVVESIEGSRVTPFLGKIAEVATLSLIVTMRGNGPPDGVIWEDAYRQPLERLSLTSSRDIWISIAGNDDPKLDQLLARLDGLPLAIRLMARQARLNQRSPAQLLEDYDVEATRLLKAREGGKENSLEMTLRLSLECPSMAQEPKALQLLSVLCLLPDGASIEMLRDMLPGMRATITACATTLLQVALCWPEKGRLRVLSPIRDFVTDLYPPNASSLDQIRNYFTQMVLGKREHVSLFRQDAVALLSAQFGNLSSIWVYYWNMPDPSSSVASTSRRFPLFRLNRVTRAGLHTGLLEVTLETAYFSYVQAYGDAVVLLQVAIKRLQEQHNSAGTAECNYRLGEILRMQNRWEEAVQMLGEAKTAFTAIGDRLGVAQCSQSLGEVLQMQNRYEDAAQMLGEAKTAFTAIGDRLGVAQCTQSLGDVFRMQNRYEDAAQMLGEAKATFTAIGDRLGVTQCTQSLGDVFRMQNRYEDAAQMLREAKMAFTAIGGWLGVAQCTQSVGEVLLMENRYEDASQMLGEAKATFTAKGDRLGAARCTRRLGEVLLMENRYKDAAHMLGEAKTAFTAIGDRLGVGQCTRGLGNVLSSEGLHEEAIQSLAEAKTVFEAIGDSLELANCCQLLAYPLLTQGRGVEAERMLVEAVALYESVNNAVWADKCREWLAELRAERESDVQAGGTEGSNVS</sequence>
<dbReference type="InterPro" id="IPR027417">
    <property type="entry name" value="P-loop_NTPase"/>
</dbReference>
<dbReference type="Proteomes" id="UP000076842">
    <property type="component" value="Unassembled WGS sequence"/>
</dbReference>
<feature type="region of interest" description="Disordered" evidence="1">
    <location>
        <begin position="1"/>
        <end position="57"/>
    </location>
</feature>
<feature type="compositionally biased region" description="Polar residues" evidence="1">
    <location>
        <begin position="1"/>
        <end position="11"/>
    </location>
</feature>
<organism evidence="2 3">
    <name type="scientific">Calocera cornea HHB12733</name>
    <dbReference type="NCBI Taxonomy" id="1353952"/>
    <lineage>
        <taxon>Eukaryota</taxon>
        <taxon>Fungi</taxon>
        <taxon>Dikarya</taxon>
        <taxon>Basidiomycota</taxon>
        <taxon>Agaricomycotina</taxon>
        <taxon>Dacrymycetes</taxon>
        <taxon>Dacrymycetales</taxon>
        <taxon>Dacrymycetaceae</taxon>
        <taxon>Calocera</taxon>
    </lineage>
</organism>
<reference evidence="2 3" key="1">
    <citation type="journal article" date="2016" name="Mol. Biol. Evol.">
        <title>Comparative Genomics of Early-Diverging Mushroom-Forming Fungi Provides Insights into the Origins of Lignocellulose Decay Capabilities.</title>
        <authorList>
            <person name="Nagy L.G."/>
            <person name="Riley R."/>
            <person name="Tritt A."/>
            <person name="Adam C."/>
            <person name="Daum C."/>
            <person name="Floudas D."/>
            <person name="Sun H."/>
            <person name="Yadav J.S."/>
            <person name="Pangilinan J."/>
            <person name="Larsson K.H."/>
            <person name="Matsuura K."/>
            <person name="Barry K."/>
            <person name="Labutti K."/>
            <person name="Kuo R."/>
            <person name="Ohm R.A."/>
            <person name="Bhattacharya S.S."/>
            <person name="Shirouzu T."/>
            <person name="Yoshinaga Y."/>
            <person name="Martin F.M."/>
            <person name="Grigoriev I.V."/>
            <person name="Hibbett D.S."/>
        </authorList>
    </citation>
    <scope>NUCLEOTIDE SEQUENCE [LARGE SCALE GENOMIC DNA]</scope>
    <source>
        <strain evidence="2 3">HHB12733</strain>
    </source>
</reference>
<evidence type="ECO:0000313" key="2">
    <source>
        <dbReference type="EMBL" id="KZT56066.1"/>
    </source>
</evidence>
<proteinExistence type="predicted"/>
<protein>
    <recommendedName>
        <fullName evidence="4">TPR-like protein</fullName>
    </recommendedName>
</protein>
<dbReference type="OrthoDB" id="431454at2759"/>
<evidence type="ECO:0000256" key="1">
    <source>
        <dbReference type="SAM" id="MobiDB-lite"/>
    </source>
</evidence>
<dbReference type="InterPro" id="IPR011990">
    <property type="entry name" value="TPR-like_helical_dom_sf"/>
</dbReference>